<evidence type="ECO:0000313" key="7">
    <source>
        <dbReference type="EMBL" id="KAG2440543.1"/>
    </source>
</evidence>
<evidence type="ECO:0000256" key="5">
    <source>
        <dbReference type="ARBA" id="ARBA00023480"/>
    </source>
</evidence>
<feature type="compositionally biased region" description="Basic residues" evidence="6">
    <location>
        <begin position="266"/>
        <end position="278"/>
    </location>
</feature>
<organism evidence="7 8">
    <name type="scientific">Chlamydomonas schloesseri</name>
    <dbReference type="NCBI Taxonomy" id="2026947"/>
    <lineage>
        <taxon>Eukaryota</taxon>
        <taxon>Viridiplantae</taxon>
        <taxon>Chlorophyta</taxon>
        <taxon>core chlorophytes</taxon>
        <taxon>Chlorophyceae</taxon>
        <taxon>CS clade</taxon>
        <taxon>Chlamydomonadales</taxon>
        <taxon>Chlamydomonadaceae</taxon>
        <taxon>Chlamydomonas</taxon>
    </lineage>
</organism>
<keyword evidence="3" id="KW-0963">Cytoplasm</keyword>
<feature type="region of interest" description="Disordered" evidence="6">
    <location>
        <begin position="248"/>
        <end position="286"/>
    </location>
</feature>
<protein>
    <recommendedName>
        <fullName evidence="5">CDAN1-interacting nuclease 1</fullName>
    </recommendedName>
</protein>
<dbReference type="OrthoDB" id="1272at2759"/>
<dbReference type="EMBL" id="JAEHOD010000038">
    <property type="protein sequence ID" value="KAG2440543.1"/>
    <property type="molecule type" value="Genomic_DNA"/>
</dbReference>
<feature type="non-terminal residue" evidence="7">
    <location>
        <position position="298"/>
    </location>
</feature>
<gene>
    <name evidence="7" type="ORF">HYH02_010420</name>
</gene>
<evidence type="ECO:0000256" key="2">
    <source>
        <dbReference type="ARBA" id="ARBA00004496"/>
    </source>
</evidence>
<dbReference type="PANTHER" id="PTHR31661:SF1">
    <property type="entry name" value="CDAN1-INTERACTING NUCLEASE 1"/>
    <property type="match status" value="1"/>
</dbReference>
<dbReference type="Pfam" id="PF14811">
    <property type="entry name" value="TPD"/>
    <property type="match status" value="1"/>
</dbReference>
<keyword evidence="4" id="KW-0539">Nucleus</keyword>
<proteinExistence type="predicted"/>
<dbReference type="Proteomes" id="UP000613740">
    <property type="component" value="Unassembled WGS sequence"/>
</dbReference>
<dbReference type="GO" id="GO:0005634">
    <property type="term" value="C:nucleus"/>
    <property type="evidence" value="ECO:0007669"/>
    <property type="project" value="UniProtKB-SubCell"/>
</dbReference>
<reference evidence="7" key="1">
    <citation type="journal article" date="2020" name="bioRxiv">
        <title>Comparative genomics of Chlamydomonas.</title>
        <authorList>
            <person name="Craig R.J."/>
            <person name="Hasan A.R."/>
            <person name="Ness R.W."/>
            <person name="Keightley P.D."/>
        </authorList>
    </citation>
    <scope>NUCLEOTIDE SEQUENCE</scope>
    <source>
        <strain evidence="7">CCAP 11/173</strain>
    </source>
</reference>
<keyword evidence="8" id="KW-1185">Reference proteome</keyword>
<accession>A0A835T8A8</accession>
<evidence type="ECO:0000256" key="3">
    <source>
        <dbReference type="ARBA" id="ARBA00022490"/>
    </source>
</evidence>
<name>A0A835T8A8_9CHLO</name>
<feature type="compositionally biased region" description="Low complexity" evidence="6">
    <location>
        <begin position="248"/>
        <end position="259"/>
    </location>
</feature>
<dbReference type="PANTHER" id="PTHR31661">
    <property type="entry name" value="SIMILAR TO CDNA SEQUENCE BC052040"/>
    <property type="match status" value="1"/>
</dbReference>
<sequence length="298" mass="31814">VRCVHTDCCYSPLSDVAKQVTGLEYELYLQKRLAEAGLAFWTEAELRTMGFHKTPDCKLKVPVAVRSRSGGEHLVCWVDSKATFGDSRTHVKQVEEQYRTYVNRYGPGMVIYWFGYVDDLNTDPHVLLCDDFPDAASIIRITNALTLTPHLAQQQQQQQPAAALLPPAASATAAAPAAVPPAAGAASAAAAVAAAGVVRSGGLGAALGVGGRPLVPASPSKMARRVSGMAEPEPTSLRCWRAPAVPRAEASRGAAGSAPNDTCTQHSHRRAAAGRHRNWSAGRVSARDCNQQLRQLRQ</sequence>
<evidence type="ECO:0000313" key="8">
    <source>
        <dbReference type="Proteomes" id="UP000613740"/>
    </source>
</evidence>
<evidence type="ECO:0000256" key="4">
    <source>
        <dbReference type="ARBA" id="ARBA00023242"/>
    </source>
</evidence>
<evidence type="ECO:0000256" key="6">
    <source>
        <dbReference type="SAM" id="MobiDB-lite"/>
    </source>
</evidence>
<evidence type="ECO:0000256" key="1">
    <source>
        <dbReference type="ARBA" id="ARBA00004123"/>
    </source>
</evidence>
<dbReference type="AlphaFoldDB" id="A0A835T8A8"/>
<dbReference type="InterPro" id="IPR029404">
    <property type="entry name" value="CDIN1"/>
</dbReference>
<comment type="caution">
    <text evidence="7">The sequence shown here is derived from an EMBL/GenBank/DDBJ whole genome shotgun (WGS) entry which is preliminary data.</text>
</comment>
<comment type="subcellular location">
    <subcellularLocation>
        <location evidence="2">Cytoplasm</location>
    </subcellularLocation>
    <subcellularLocation>
        <location evidence="1">Nucleus</location>
    </subcellularLocation>
</comment>
<dbReference type="GO" id="GO:0005737">
    <property type="term" value="C:cytoplasm"/>
    <property type="evidence" value="ECO:0007669"/>
    <property type="project" value="UniProtKB-SubCell"/>
</dbReference>